<evidence type="ECO:0008006" key="4">
    <source>
        <dbReference type="Google" id="ProtNLM"/>
    </source>
</evidence>
<dbReference type="CDD" id="cd04491">
    <property type="entry name" value="SoSSB_OBF"/>
    <property type="match status" value="1"/>
</dbReference>
<dbReference type="GO" id="GO:0010212">
    <property type="term" value="P:response to ionizing radiation"/>
    <property type="evidence" value="ECO:0007669"/>
    <property type="project" value="TreeGrafter"/>
</dbReference>
<dbReference type="Gene3D" id="2.40.50.140">
    <property type="entry name" value="Nucleic acid-binding proteins"/>
    <property type="match status" value="3"/>
</dbReference>
<dbReference type="SUPFAM" id="SSF50249">
    <property type="entry name" value="Nucleic acid-binding proteins"/>
    <property type="match status" value="3"/>
</dbReference>
<evidence type="ECO:0000256" key="1">
    <source>
        <dbReference type="ARBA" id="ARBA00023125"/>
    </source>
</evidence>
<name>A0A1J5TEJ1_9ARCH</name>
<dbReference type="PANTHER" id="PTHR13356:SF10">
    <property type="entry name" value="REPLICATION FACTOR-A PROTEIN 1"/>
    <property type="match status" value="1"/>
</dbReference>
<dbReference type="InterPro" id="IPR051231">
    <property type="entry name" value="SOSS-B"/>
</dbReference>
<accession>A0A1J5TEJ1</accession>
<dbReference type="EMBL" id="MIYU01000007">
    <property type="protein sequence ID" value="OIR18539.1"/>
    <property type="molecule type" value="Genomic_DNA"/>
</dbReference>
<comment type="caution">
    <text evidence="2">The sequence shown here is derived from an EMBL/GenBank/DDBJ whole genome shotgun (WGS) entry which is preliminary data.</text>
</comment>
<dbReference type="GO" id="GO:0003677">
    <property type="term" value="F:DNA binding"/>
    <property type="evidence" value="ECO:0007669"/>
    <property type="project" value="UniProtKB-KW"/>
</dbReference>
<dbReference type="PANTHER" id="PTHR13356">
    <property type="entry name" value="OB FOLD NUCLEIC ACID BINDING PROTEIN-RELATED"/>
    <property type="match status" value="1"/>
</dbReference>
<dbReference type="Proteomes" id="UP000183815">
    <property type="component" value="Unassembled WGS sequence"/>
</dbReference>
<sequence length="450" mass="49942">MQEFEEKHEKHIEEILNVLETDQDRAQIVSDLHKFVDGYKIDISTARAAVIRKYGGNPEALFTPSSKPLSQIVGEEPNVNFRAKLLTVNQKEITLKDGNKRQIHEGTLGDSSAVLRYTSWQEEFPYEAGTVVDVGGAYSKVWNERIDVNMGDRAIINIVEDEALSALEIDVGSMNKGTTTSQECTIATLQNGMNGVNLNIRVLDIEKREFVNKTTNETKNLWSGQMADASGVTRFTAWKDTKMEAGKAYRIESGYVKEWQGVPDLNVGDYTTISPLEIDDLPPMEAFEAGLAMPIESLAVRGGSTDVVVDGYVINVREGSGLIFRCTDCKRVLRNNQCMVHGKQDGNPDLRTKAIVDDGTGSVTTFLDNTLTEQVLGKTLDDCLESIKSNFNPESIKDDLDKALKLKPVKIRGFTRSDDYGMMFFAKEVTLLNSDSVKEQAENLISEMGV</sequence>
<keyword evidence="1" id="KW-0238">DNA-binding</keyword>
<dbReference type="AlphaFoldDB" id="A0A1J5TEJ1"/>
<reference evidence="2 3" key="1">
    <citation type="submission" date="2016-08" db="EMBL/GenBank/DDBJ databases">
        <title>New Insights into Marine Group III Euryarchaeota, from dark to light.</title>
        <authorList>
            <person name="Haro-Moreno J.M."/>
            <person name="Rodriguez-Valera F."/>
            <person name="Lopez-Garcia P."/>
            <person name="Moreira D."/>
            <person name="Martin-Cuadrado A.B."/>
        </authorList>
    </citation>
    <scope>NUCLEOTIDE SEQUENCE [LARGE SCALE GENOMIC DNA]</scope>
    <source>
        <strain evidence="2">CG-Bathy1</strain>
    </source>
</reference>
<proteinExistence type="predicted"/>
<evidence type="ECO:0000313" key="3">
    <source>
        <dbReference type="Proteomes" id="UP000183815"/>
    </source>
</evidence>
<dbReference type="InterPro" id="IPR012340">
    <property type="entry name" value="NA-bd_OB-fold"/>
</dbReference>
<protein>
    <recommendedName>
        <fullName evidence="4">OB domain-containing protein</fullName>
    </recommendedName>
</protein>
<organism evidence="2 3">
    <name type="scientific">Marine Group III euryarchaeote CG-Bathy1</name>
    <dbReference type="NCBI Taxonomy" id="1889001"/>
    <lineage>
        <taxon>Archaea</taxon>
        <taxon>Methanobacteriati</taxon>
        <taxon>Thermoplasmatota</taxon>
        <taxon>Thermoplasmata</taxon>
        <taxon>Candidatus Thermoprofundales</taxon>
    </lineage>
</organism>
<gene>
    <name evidence="2" type="ORF">BEU04_04540</name>
</gene>
<evidence type="ECO:0000313" key="2">
    <source>
        <dbReference type="EMBL" id="OIR18539.1"/>
    </source>
</evidence>
<dbReference type="GO" id="GO:0000724">
    <property type="term" value="P:double-strand break repair via homologous recombination"/>
    <property type="evidence" value="ECO:0007669"/>
    <property type="project" value="TreeGrafter"/>
</dbReference>